<feature type="transmembrane region" description="Helical" evidence="9">
    <location>
        <begin position="339"/>
        <end position="357"/>
    </location>
</feature>
<organism evidence="11 12">
    <name type="scientific">Companilactobacillus allii</name>
    <dbReference type="NCBI Taxonomy" id="1847728"/>
    <lineage>
        <taxon>Bacteria</taxon>
        <taxon>Bacillati</taxon>
        <taxon>Bacillota</taxon>
        <taxon>Bacilli</taxon>
        <taxon>Lactobacillales</taxon>
        <taxon>Lactobacillaceae</taxon>
        <taxon>Companilactobacillus</taxon>
    </lineage>
</organism>
<keyword evidence="6 9" id="KW-1133">Transmembrane helix</keyword>
<evidence type="ECO:0000256" key="6">
    <source>
        <dbReference type="ARBA" id="ARBA00022989"/>
    </source>
</evidence>
<dbReference type="KEGG" id="lalw:BTM29_06005"/>
<reference evidence="12" key="1">
    <citation type="submission" date="2016-12" db="EMBL/GenBank/DDBJ databases">
        <authorList>
            <person name="Jung M.Y."/>
            <person name="Lee S.H."/>
        </authorList>
    </citation>
    <scope>NUCLEOTIDE SEQUENCE [LARGE SCALE GENOMIC DNA]</scope>
    <source>
        <strain evidence="12">WiKim39</strain>
    </source>
</reference>
<dbReference type="InterPro" id="IPR051088">
    <property type="entry name" value="PTS_Sugar-EIIC/EIIB"/>
</dbReference>
<keyword evidence="12" id="KW-1185">Reference proteome</keyword>
<dbReference type="InterPro" id="IPR004796">
    <property type="entry name" value="PTS_IIC_cello"/>
</dbReference>
<dbReference type="InterPro" id="IPR004501">
    <property type="entry name" value="PTS_EIIC_3"/>
</dbReference>
<accession>A0A1P8Q2W3</accession>
<evidence type="ECO:0000313" key="12">
    <source>
        <dbReference type="Proteomes" id="UP000187499"/>
    </source>
</evidence>
<feature type="transmembrane region" description="Helical" evidence="9">
    <location>
        <begin position="79"/>
        <end position="100"/>
    </location>
</feature>
<feature type="transmembrane region" description="Helical" evidence="9">
    <location>
        <begin position="231"/>
        <end position="252"/>
    </location>
</feature>
<comment type="subcellular location">
    <subcellularLocation>
        <location evidence="1">Cell membrane</location>
        <topology evidence="1">Multi-pass membrane protein</topology>
    </subcellularLocation>
</comment>
<feature type="transmembrane region" description="Helical" evidence="9">
    <location>
        <begin position="299"/>
        <end position="319"/>
    </location>
</feature>
<dbReference type="STRING" id="1847728.BTM29_06005"/>
<feature type="transmembrane region" description="Helical" evidence="9">
    <location>
        <begin position="185"/>
        <end position="211"/>
    </location>
</feature>
<dbReference type="Proteomes" id="UP000187499">
    <property type="component" value="Chromosome"/>
</dbReference>
<dbReference type="InterPro" id="IPR003352">
    <property type="entry name" value="PTS_EIIC"/>
</dbReference>
<dbReference type="AlphaFoldDB" id="A0A1P8Q2W3"/>
<dbReference type="PANTHER" id="PTHR33989:SF4">
    <property type="entry name" value="PTS SYSTEM N,N'-DIACETYLCHITOBIOSE-SPECIFIC EIIC COMPONENT"/>
    <property type="match status" value="1"/>
</dbReference>
<gene>
    <name evidence="11" type="ORF">BTM29_06005</name>
</gene>
<feature type="transmembrane region" description="Helical" evidence="9">
    <location>
        <begin position="112"/>
        <end position="130"/>
    </location>
</feature>
<dbReference type="GO" id="GO:1902815">
    <property type="term" value="P:N,N'-diacetylchitobiose import"/>
    <property type="evidence" value="ECO:0007669"/>
    <property type="project" value="TreeGrafter"/>
</dbReference>
<feature type="transmembrane region" description="Helical" evidence="9">
    <location>
        <begin position="142"/>
        <end position="164"/>
    </location>
</feature>
<dbReference type="PROSITE" id="PS51105">
    <property type="entry name" value="PTS_EIIC_TYPE_3"/>
    <property type="match status" value="1"/>
</dbReference>
<dbReference type="RefSeq" id="WP_076614642.1">
    <property type="nucleotide sequence ID" value="NZ_CP019323.1"/>
</dbReference>
<feature type="transmembrane region" description="Helical" evidence="9">
    <location>
        <begin position="364"/>
        <end position="384"/>
    </location>
</feature>
<dbReference type="GO" id="GO:0008982">
    <property type="term" value="F:protein-N(PI)-phosphohistidine-sugar phosphotransferase activity"/>
    <property type="evidence" value="ECO:0007669"/>
    <property type="project" value="UniProtKB-UniRule"/>
</dbReference>
<comment type="function">
    <text evidence="8">The phosphoenolpyruvate-dependent sugar phosphotransferase system (PTS), a major carbohydrate active -transport system, catalyzes the phosphorylation of incoming sugar substrates concomitant with their translocation across the cell membrane.</text>
</comment>
<proteinExistence type="predicted"/>
<dbReference type="OrthoDB" id="1651152at2"/>
<keyword evidence="4 8" id="KW-0762">Sugar transport</keyword>
<evidence type="ECO:0000256" key="3">
    <source>
        <dbReference type="ARBA" id="ARBA00022475"/>
    </source>
</evidence>
<evidence type="ECO:0000256" key="5">
    <source>
        <dbReference type="ARBA" id="ARBA00022692"/>
    </source>
</evidence>
<evidence type="ECO:0000256" key="8">
    <source>
        <dbReference type="PIRNR" id="PIRNR006351"/>
    </source>
</evidence>
<dbReference type="EMBL" id="CP019323">
    <property type="protein sequence ID" value="APX72139.1"/>
    <property type="molecule type" value="Genomic_DNA"/>
</dbReference>
<name>A0A1P8Q2W3_9LACO</name>
<evidence type="ECO:0000256" key="1">
    <source>
        <dbReference type="ARBA" id="ARBA00004651"/>
    </source>
</evidence>
<feature type="transmembrane region" description="Helical" evidence="9">
    <location>
        <begin position="32"/>
        <end position="53"/>
    </location>
</feature>
<keyword evidence="3 8" id="KW-1003">Cell membrane</keyword>
<protein>
    <recommendedName>
        <fullName evidence="8">Permease IIC component</fullName>
    </recommendedName>
</protein>
<feature type="domain" description="PTS EIIC type-3" evidence="10">
    <location>
        <begin position="9"/>
        <end position="424"/>
    </location>
</feature>
<dbReference type="GO" id="GO:0005886">
    <property type="term" value="C:plasma membrane"/>
    <property type="evidence" value="ECO:0007669"/>
    <property type="project" value="UniProtKB-SubCell"/>
</dbReference>
<dbReference type="GO" id="GO:0009401">
    <property type="term" value="P:phosphoenolpyruvate-dependent sugar phosphotransferase system"/>
    <property type="evidence" value="ECO:0007669"/>
    <property type="project" value="InterPro"/>
</dbReference>
<dbReference type="PIRSF" id="PIRSF006351">
    <property type="entry name" value="PTS_EIIC-Cellobiose"/>
    <property type="match status" value="1"/>
</dbReference>
<keyword evidence="5 9" id="KW-0812">Transmembrane</keyword>
<evidence type="ECO:0000256" key="2">
    <source>
        <dbReference type="ARBA" id="ARBA00022448"/>
    </source>
</evidence>
<evidence type="ECO:0000313" key="11">
    <source>
        <dbReference type="EMBL" id="APX72139.1"/>
    </source>
</evidence>
<dbReference type="PANTHER" id="PTHR33989">
    <property type="match status" value="1"/>
</dbReference>
<evidence type="ECO:0000256" key="4">
    <source>
        <dbReference type="ARBA" id="ARBA00022597"/>
    </source>
</evidence>
<sequence>MDNLFKNKFEQKLAQITLKLQKLLFYRIIQRTVMMIFPFVLFGGYIKIIQITLLGKDSFLTNVIPKLNNDFIFNQINDIATALYSLTLGFVAVMATFCAAKYTAKYFNRDDQLAGLTSISSLLIISFTYSRVQPISFHGELLGIRGLLFAILLGMLVGWIFKVTSPTAPNHRAKHLSSNILERTFISLKAIALILLLSVAVSFLVNITYYSDLPNNIMYSLASNYHSNNQFIQLLSTLGFSLYTIIASFFGWSGIYSPIEIEKPDSTASVVENLNYALNHHTAWGAPHLFTSNTLYHPFATFGGTGSILALIIAIFLVSRDPDFQIVARWSMLPSIFDIGSSAMSGIPVFFNIIFIIPFILAPLACMILAAITLQLHLMPPSVYPVPMGTPGLLESFIGTNGSFQALIFSFVSLIVSVYIYIPFVRIAEKLKTIDNLALDQGGDHDEKS</sequence>
<evidence type="ECO:0000256" key="7">
    <source>
        <dbReference type="ARBA" id="ARBA00023136"/>
    </source>
</evidence>
<evidence type="ECO:0000256" key="9">
    <source>
        <dbReference type="SAM" id="Phobius"/>
    </source>
</evidence>
<keyword evidence="7 8" id="KW-0472">Membrane</keyword>
<feature type="transmembrane region" description="Helical" evidence="9">
    <location>
        <begin position="404"/>
        <end position="422"/>
    </location>
</feature>
<dbReference type="Pfam" id="PF02378">
    <property type="entry name" value="PTS_EIIC"/>
    <property type="match status" value="1"/>
</dbReference>
<evidence type="ECO:0000259" key="10">
    <source>
        <dbReference type="PROSITE" id="PS51105"/>
    </source>
</evidence>
<keyword evidence="2 8" id="KW-0813">Transport</keyword>